<accession>A0A6P8B5J7</accession>
<feature type="compositionally biased region" description="Polar residues" evidence="1">
    <location>
        <begin position="689"/>
        <end position="698"/>
    </location>
</feature>
<feature type="compositionally biased region" description="Polar residues" evidence="1">
    <location>
        <begin position="409"/>
        <end position="424"/>
    </location>
</feature>
<feature type="region of interest" description="Disordered" evidence="1">
    <location>
        <begin position="376"/>
        <end position="425"/>
    </location>
</feature>
<feature type="compositionally biased region" description="Basic and acidic residues" evidence="1">
    <location>
        <begin position="796"/>
        <end position="805"/>
    </location>
</feature>
<feature type="region of interest" description="Disordered" evidence="1">
    <location>
        <begin position="596"/>
        <end position="633"/>
    </location>
</feature>
<feature type="compositionally biased region" description="Basic and acidic residues" evidence="1">
    <location>
        <begin position="527"/>
        <end position="538"/>
    </location>
</feature>
<feature type="compositionally biased region" description="Basic residues" evidence="1">
    <location>
        <begin position="763"/>
        <end position="777"/>
    </location>
</feature>
<protein>
    <submittedName>
        <fullName evidence="3">Uncharacterized protein</fullName>
    </submittedName>
</protein>
<reference evidence="2 3" key="1">
    <citation type="journal article" date="2019" name="Mol. Biol. Evol.">
        <title>Blast fungal genomes show frequent chromosomal changes, gene gains and losses, and effector gene turnover.</title>
        <authorList>
            <person name="Gomez Luciano L.B."/>
            <person name="Jason Tsai I."/>
            <person name="Chuma I."/>
            <person name="Tosa Y."/>
            <person name="Chen Y.H."/>
            <person name="Li J.Y."/>
            <person name="Li M.Y."/>
            <person name="Jade Lu M.Y."/>
            <person name="Nakayashiki H."/>
            <person name="Li W.H."/>
        </authorList>
    </citation>
    <scope>NUCLEOTIDE SEQUENCE [LARGE SCALE GENOMIC DNA]</scope>
    <source>
        <strain evidence="2 3">NI907</strain>
    </source>
</reference>
<keyword evidence="2" id="KW-1185">Reference proteome</keyword>
<dbReference type="AlphaFoldDB" id="A0A6P8B5J7"/>
<feature type="region of interest" description="Disordered" evidence="1">
    <location>
        <begin position="648"/>
        <end position="839"/>
    </location>
</feature>
<gene>
    <name evidence="3" type="ORF">PgNI_05214</name>
</gene>
<name>A0A6P8B5J7_PYRGI</name>
<feature type="compositionally biased region" description="Polar residues" evidence="1">
    <location>
        <begin position="620"/>
        <end position="629"/>
    </location>
</feature>
<reference evidence="3" key="3">
    <citation type="submission" date="2025-08" db="UniProtKB">
        <authorList>
            <consortium name="RefSeq"/>
        </authorList>
    </citation>
    <scope>IDENTIFICATION</scope>
    <source>
        <strain evidence="3">NI907</strain>
    </source>
</reference>
<dbReference type="GeneID" id="41960157"/>
<reference evidence="3" key="2">
    <citation type="submission" date="2019-10" db="EMBL/GenBank/DDBJ databases">
        <authorList>
            <consortium name="NCBI Genome Project"/>
        </authorList>
    </citation>
    <scope>NUCLEOTIDE SEQUENCE</scope>
    <source>
        <strain evidence="3">NI907</strain>
    </source>
</reference>
<feature type="compositionally biased region" description="Polar residues" evidence="1">
    <location>
        <begin position="446"/>
        <end position="463"/>
    </location>
</feature>
<feature type="compositionally biased region" description="Basic and acidic residues" evidence="1">
    <location>
        <begin position="290"/>
        <end position="299"/>
    </location>
</feature>
<organism evidence="2 3">
    <name type="scientific">Pyricularia grisea</name>
    <name type="common">Crabgrass-specific blast fungus</name>
    <name type="synonym">Magnaporthe grisea</name>
    <dbReference type="NCBI Taxonomy" id="148305"/>
    <lineage>
        <taxon>Eukaryota</taxon>
        <taxon>Fungi</taxon>
        <taxon>Dikarya</taxon>
        <taxon>Ascomycota</taxon>
        <taxon>Pezizomycotina</taxon>
        <taxon>Sordariomycetes</taxon>
        <taxon>Sordariomycetidae</taxon>
        <taxon>Magnaporthales</taxon>
        <taxon>Pyriculariaceae</taxon>
        <taxon>Pyricularia</taxon>
    </lineage>
</organism>
<dbReference type="Proteomes" id="UP000515153">
    <property type="component" value="Chromosome I"/>
</dbReference>
<feature type="region of interest" description="Disordered" evidence="1">
    <location>
        <begin position="1"/>
        <end position="47"/>
    </location>
</feature>
<feature type="compositionally biased region" description="Basic and acidic residues" evidence="1">
    <location>
        <begin position="484"/>
        <end position="499"/>
    </location>
</feature>
<sequence length="839" mass="92673">MTSIRTPPAPRSILRNSPLQISHTSSPRKKVSFVDLTEEDQDSLPITMGKSLASKSLTAGRGLQLAAMRGGHAAQINGSLSSPISSPSARAAATLSANKNRRSSGAAGDTNPTLPHGLTAQIRQPKCPRTLDGYNTRDTQTQPFPSRRAASTAPHTVPAASSLKPANMNLTKDKSIETVIDLTMDNEVASTKPLDKEKLPSLDDARAHVSKAIRKVDWSMKNEDRIKDQLLFTEELLDWDSSASDSDSERSIRRKRIRGTRYVANMNLLPQALERSSKTGVPPIVPTTRQDPKPAKTPVDRLMNDGIERGFNKDWLRSTIGRKTRRIRFHETGIDFLIATRKEKRRQEREGDERVRRRVEECDKLHLSLTVLARNYQASHPGTRDKNARGLRKAGKSTELAYKRKPIKMQSSTVGSSPRSTVNDGSLKDWADAFSILDFDEAGRLRNSSSGPEDKFTQSSVSPKKQRTEQDSSPAPLDGKTTNRSKDHPKELIEQKENQDSSDEMLSPIEGVCNPETAAPASSTPKNEPELSSARDKAAVSPSTVKIKSEPVHESYTGITDDELVAMKREYFDSDEEDNVLGYPPLQTTFHIEAPRHEVTSRSSEVHIKREVTSDEEADSNTADNTPATMFTGHKQVAPALSDIGTLASSKKASKKRLLKLPSAPQLDYNPSPSTLRRFDLGDDDQDFPRQSSQQSGVQIDRRQSSASKKRKAVEDGEDCPPPSKQPRTLPTANADNTKSNKNHQGGMAPIATSADLREKKALRNRRARLKKKARKERQREEDARAAAIMAKKKHVKDEQKKPDSKAPATTPPKTKKKKKNKKNAPVAKSPARGTFVQG</sequence>
<evidence type="ECO:0000313" key="3">
    <source>
        <dbReference type="RefSeq" id="XP_030982294.1"/>
    </source>
</evidence>
<feature type="compositionally biased region" description="Basic and acidic residues" evidence="1">
    <location>
        <begin position="596"/>
        <end position="613"/>
    </location>
</feature>
<dbReference type="KEGG" id="pgri:PgNI_05214"/>
<feature type="compositionally biased region" description="Polar residues" evidence="1">
    <location>
        <begin position="726"/>
        <end position="744"/>
    </location>
</feature>
<evidence type="ECO:0000313" key="2">
    <source>
        <dbReference type="Proteomes" id="UP000515153"/>
    </source>
</evidence>
<feature type="compositionally biased region" description="Low complexity" evidence="1">
    <location>
        <begin position="79"/>
        <end position="93"/>
    </location>
</feature>
<proteinExistence type="predicted"/>
<feature type="region of interest" description="Disordered" evidence="1">
    <location>
        <begin position="276"/>
        <end position="299"/>
    </location>
</feature>
<evidence type="ECO:0000256" key="1">
    <source>
        <dbReference type="SAM" id="MobiDB-lite"/>
    </source>
</evidence>
<feature type="region of interest" description="Disordered" evidence="1">
    <location>
        <begin position="445"/>
        <end position="546"/>
    </location>
</feature>
<feature type="compositionally biased region" description="Polar residues" evidence="1">
    <location>
        <begin position="14"/>
        <end position="25"/>
    </location>
</feature>
<dbReference type="RefSeq" id="XP_030982294.1">
    <property type="nucleotide sequence ID" value="XM_031125248.1"/>
</dbReference>
<feature type="region of interest" description="Disordered" evidence="1">
    <location>
        <begin position="78"/>
        <end position="166"/>
    </location>
</feature>
<feature type="compositionally biased region" description="Basic residues" evidence="1">
    <location>
        <begin position="814"/>
        <end position="823"/>
    </location>
</feature>